<evidence type="ECO:0000313" key="10">
    <source>
        <dbReference type="Proteomes" id="UP000064920"/>
    </source>
</evidence>
<dbReference type="AlphaFoldDB" id="A0A0P0A9B0"/>
<dbReference type="KEGG" id="cmar:IMCC12053_1213"/>
<keyword evidence="7 8" id="KW-0501">Molybdenum cofactor biosynthesis</keyword>
<evidence type="ECO:0000313" key="9">
    <source>
        <dbReference type="EMBL" id="ALI55161.1"/>
    </source>
</evidence>
<keyword evidence="4 8" id="KW-0547">Nucleotide-binding</keyword>
<evidence type="ECO:0000256" key="1">
    <source>
        <dbReference type="ARBA" id="ARBA00022490"/>
    </source>
</evidence>
<dbReference type="HAMAP" id="MF_00316">
    <property type="entry name" value="MobA"/>
    <property type="match status" value="1"/>
</dbReference>
<keyword evidence="5 8" id="KW-0460">Magnesium</keyword>
<dbReference type="GO" id="GO:0061603">
    <property type="term" value="F:molybdenum cofactor guanylyltransferase activity"/>
    <property type="evidence" value="ECO:0007669"/>
    <property type="project" value="UniProtKB-EC"/>
</dbReference>
<dbReference type="InterPro" id="IPR025877">
    <property type="entry name" value="MobA-like_NTP_Trfase"/>
</dbReference>
<dbReference type="InterPro" id="IPR029044">
    <property type="entry name" value="Nucleotide-diphossugar_trans"/>
</dbReference>
<dbReference type="Gene3D" id="3.90.550.10">
    <property type="entry name" value="Spore Coat Polysaccharide Biosynthesis Protein SpsA, Chain A"/>
    <property type="match status" value="1"/>
</dbReference>
<keyword evidence="3 8" id="KW-0479">Metal-binding</keyword>
<accession>A0A0P0A9B0</accession>
<evidence type="ECO:0000256" key="5">
    <source>
        <dbReference type="ARBA" id="ARBA00022842"/>
    </source>
</evidence>
<dbReference type="EMBL" id="CP012023">
    <property type="protein sequence ID" value="ALI55161.1"/>
    <property type="molecule type" value="Genomic_DNA"/>
</dbReference>
<evidence type="ECO:0000256" key="7">
    <source>
        <dbReference type="ARBA" id="ARBA00023150"/>
    </source>
</evidence>
<dbReference type="STRING" id="1397108.IMCC12053_1213"/>
<feature type="binding site" evidence="8">
    <location>
        <position position="101"/>
    </location>
    <ligand>
        <name>GTP</name>
        <dbReference type="ChEBI" id="CHEBI:37565"/>
    </ligand>
</feature>
<evidence type="ECO:0000256" key="2">
    <source>
        <dbReference type="ARBA" id="ARBA00022679"/>
    </source>
</evidence>
<dbReference type="PANTHER" id="PTHR19136:SF81">
    <property type="entry name" value="MOLYBDENUM COFACTOR GUANYLYLTRANSFERASE"/>
    <property type="match status" value="1"/>
</dbReference>
<evidence type="ECO:0000256" key="8">
    <source>
        <dbReference type="HAMAP-Rule" id="MF_00316"/>
    </source>
</evidence>
<dbReference type="EC" id="2.7.7.77" evidence="8"/>
<dbReference type="InterPro" id="IPR013482">
    <property type="entry name" value="Molybde_CF_guanTrfase"/>
</dbReference>
<comment type="subcellular location">
    <subcellularLocation>
        <location evidence="8">Cytoplasm</location>
    </subcellularLocation>
</comment>
<reference evidence="9 10" key="1">
    <citation type="submission" date="2015-05" db="EMBL/GenBank/DDBJ databases">
        <authorList>
            <person name="Wang D.B."/>
            <person name="Wang M."/>
        </authorList>
    </citation>
    <scope>NUCLEOTIDE SEQUENCE [LARGE SCALE GENOMIC DNA]</scope>
    <source>
        <strain evidence="9 10">IMCC 12053</strain>
    </source>
</reference>
<comment type="similarity">
    <text evidence="8">Belongs to the MobA family.</text>
</comment>
<keyword evidence="1 8" id="KW-0963">Cytoplasm</keyword>
<dbReference type="Pfam" id="PF12804">
    <property type="entry name" value="NTP_transf_3"/>
    <property type="match status" value="1"/>
</dbReference>
<keyword evidence="6 8" id="KW-0342">GTP-binding</keyword>
<dbReference type="SUPFAM" id="SSF53448">
    <property type="entry name" value="Nucleotide-diphospho-sugar transferases"/>
    <property type="match status" value="1"/>
</dbReference>
<comment type="caution">
    <text evidence="8">Lacks conserved residue(s) required for the propagation of feature annotation.</text>
</comment>
<gene>
    <name evidence="8" type="primary">mobA</name>
    <name evidence="9" type="ORF">IMCC12053_1213</name>
</gene>
<keyword evidence="10" id="KW-1185">Reference proteome</keyword>
<dbReference type="GO" id="GO:1902758">
    <property type="term" value="P:bis(molybdopterin guanine dinucleotide)molybdenum biosynthetic process"/>
    <property type="evidence" value="ECO:0007669"/>
    <property type="project" value="TreeGrafter"/>
</dbReference>
<organism evidence="9 10">
    <name type="scientific">Celeribacter marinus</name>
    <dbReference type="NCBI Taxonomy" id="1397108"/>
    <lineage>
        <taxon>Bacteria</taxon>
        <taxon>Pseudomonadati</taxon>
        <taxon>Pseudomonadota</taxon>
        <taxon>Alphaproteobacteria</taxon>
        <taxon>Rhodobacterales</taxon>
        <taxon>Roseobacteraceae</taxon>
        <taxon>Celeribacter</taxon>
    </lineage>
</organism>
<feature type="binding site" evidence="8">
    <location>
        <position position="68"/>
    </location>
    <ligand>
        <name>GTP</name>
        <dbReference type="ChEBI" id="CHEBI:37565"/>
    </ligand>
</feature>
<protein>
    <recommendedName>
        <fullName evidence="8">Molybdenum cofactor guanylyltransferase</fullName>
        <shortName evidence="8">MoCo guanylyltransferase</shortName>
        <ecNumber evidence="8">2.7.7.77</ecNumber>
    </recommendedName>
    <alternativeName>
        <fullName evidence="8">GTP:molybdopterin guanylyltransferase</fullName>
    </alternativeName>
    <alternativeName>
        <fullName evidence="8">Mo-MPT guanylyltransferase</fullName>
    </alternativeName>
    <alternativeName>
        <fullName evidence="8">Molybdopterin guanylyltransferase</fullName>
    </alternativeName>
    <alternativeName>
        <fullName evidence="8">Molybdopterin-guanine dinucleotide synthase</fullName>
        <shortName evidence="8">MGD synthase</shortName>
    </alternativeName>
</protein>
<dbReference type="OrthoDB" id="9788394at2"/>
<dbReference type="NCBIfam" id="TIGR02665">
    <property type="entry name" value="molyb_mobA"/>
    <property type="match status" value="1"/>
</dbReference>
<evidence type="ECO:0000256" key="3">
    <source>
        <dbReference type="ARBA" id="ARBA00022723"/>
    </source>
</evidence>
<dbReference type="PANTHER" id="PTHR19136">
    <property type="entry name" value="MOLYBDENUM COFACTOR GUANYLYLTRANSFERASE"/>
    <property type="match status" value="1"/>
</dbReference>
<sequence>MVQISGLILAGGQARRMGGTEKAFITLDGGPLLTHVIDALRPQCGTLAISSNSPPPLYESFGLPVLADGVPQQQGPLSGILAGLEWAARAGQSQILCVPVDVPFIPDTLVARLTDGATNSGFSVAASSQNEILRHHPVIGVWPVHLRDEIRAALADGDRRVGQFALRHNATIVTFDVEGGIDPFFNINTPQDRIDAEAALKP</sequence>
<dbReference type="CDD" id="cd02503">
    <property type="entry name" value="MobA"/>
    <property type="match status" value="1"/>
</dbReference>
<feature type="binding site" evidence="8">
    <location>
        <position position="22"/>
    </location>
    <ligand>
        <name>GTP</name>
        <dbReference type="ChEBI" id="CHEBI:37565"/>
    </ligand>
</feature>
<comment type="domain">
    <text evidence="8">The N-terminal domain determines nucleotide recognition and specific binding, while the C-terminal domain determines the specific binding to the target protein.</text>
</comment>
<dbReference type="Proteomes" id="UP000064920">
    <property type="component" value="Chromosome"/>
</dbReference>
<feature type="binding site" evidence="8">
    <location>
        <position position="101"/>
    </location>
    <ligand>
        <name>Mg(2+)</name>
        <dbReference type="ChEBI" id="CHEBI:18420"/>
    </ligand>
</feature>
<keyword evidence="2 8" id="KW-0808">Transferase</keyword>
<dbReference type="GO" id="GO:0005737">
    <property type="term" value="C:cytoplasm"/>
    <property type="evidence" value="ECO:0007669"/>
    <property type="project" value="UniProtKB-SubCell"/>
</dbReference>
<evidence type="ECO:0000256" key="6">
    <source>
        <dbReference type="ARBA" id="ARBA00023134"/>
    </source>
</evidence>
<comment type="catalytic activity">
    <reaction evidence="8">
        <text>Mo-molybdopterin + GTP + H(+) = Mo-molybdopterin guanine dinucleotide + diphosphate</text>
        <dbReference type="Rhea" id="RHEA:34243"/>
        <dbReference type="ChEBI" id="CHEBI:15378"/>
        <dbReference type="ChEBI" id="CHEBI:33019"/>
        <dbReference type="ChEBI" id="CHEBI:37565"/>
        <dbReference type="ChEBI" id="CHEBI:71302"/>
        <dbReference type="ChEBI" id="CHEBI:71310"/>
        <dbReference type="EC" id="2.7.7.77"/>
    </reaction>
</comment>
<evidence type="ECO:0000256" key="4">
    <source>
        <dbReference type="ARBA" id="ARBA00022741"/>
    </source>
</evidence>
<comment type="subunit">
    <text evidence="8">Monomer.</text>
</comment>
<proteinExistence type="inferred from homology"/>
<dbReference type="RefSeq" id="WP_062216633.1">
    <property type="nucleotide sequence ID" value="NZ_CP012023.1"/>
</dbReference>
<dbReference type="GO" id="GO:0005525">
    <property type="term" value="F:GTP binding"/>
    <property type="evidence" value="ECO:0007669"/>
    <property type="project" value="UniProtKB-UniRule"/>
</dbReference>
<feature type="binding site" evidence="8">
    <location>
        <begin position="9"/>
        <end position="11"/>
    </location>
    <ligand>
        <name>GTP</name>
        <dbReference type="ChEBI" id="CHEBI:37565"/>
    </ligand>
</feature>
<name>A0A0P0A9B0_9RHOB</name>
<comment type="cofactor">
    <cofactor evidence="8">
        <name>Mg(2+)</name>
        <dbReference type="ChEBI" id="CHEBI:18420"/>
    </cofactor>
</comment>
<comment type="function">
    <text evidence="8">Transfers a GMP moiety from GTP to Mo-molybdopterin (Mo-MPT) cofactor (Moco or molybdenum cofactor) to form Mo-molybdopterin guanine dinucleotide (Mo-MGD) cofactor.</text>
</comment>
<dbReference type="GO" id="GO:0046872">
    <property type="term" value="F:metal ion binding"/>
    <property type="evidence" value="ECO:0007669"/>
    <property type="project" value="UniProtKB-KW"/>
</dbReference>
<dbReference type="PATRIC" id="fig|1397108.4.peg.1242"/>